<keyword evidence="2" id="KW-1185">Reference proteome</keyword>
<dbReference type="AlphaFoldDB" id="A0A1R3KUT2"/>
<name>A0A1R3KUT2_COCAP</name>
<organism evidence="1 2">
    <name type="scientific">Corchorus capsularis</name>
    <name type="common">Jute</name>
    <dbReference type="NCBI Taxonomy" id="210143"/>
    <lineage>
        <taxon>Eukaryota</taxon>
        <taxon>Viridiplantae</taxon>
        <taxon>Streptophyta</taxon>
        <taxon>Embryophyta</taxon>
        <taxon>Tracheophyta</taxon>
        <taxon>Spermatophyta</taxon>
        <taxon>Magnoliopsida</taxon>
        <taxon>eudicotyledons</taxon>
        <taxon>Gunneridae</taxon>
        <taxon>Pentapetalae</taxon>
        <taxon>rosids</taxon>
        <taxon>malvids</taxon>
        <taxon>Malvales</taxon>
        <taxon>Malvaceae</taxon>
        <taxon>Grewioideae</taxon>
        <taxon>Apeibeae</taxon>
        <taxon>Corchorus</taxon>
    </lineage>
</organism>
<gene>
    <name evidence="1" type="ORF">CCACVL1_00775</name>
</gene>
<comment type="caution">
    <text evidence="1">The sequence shown here is derived from an EMBL/GenBank/DDBJ whole genome shotgun (WGS) entry which is preliminary data.</text>
</comment>
<dbReference type="EMBL" id="AWWV01001869">
    <property type="protein sequence ID" value="OMP10840.1"/>
    <property type="molecule type" value="Genomic_DNA"/>
</dbReference>
<protein>
    <submittedName>
        <fullName evidence="1">Uncharacterized protein</fullName>
    </submittedName>
</protein>
<accession>A0A1R3KUT2</accession>
<dbReference type="Proteomes" id="UP000188268">
    <property type="component" value="Unassembled WGS sequence"/>
</dbReference>
<sequence>RPVFFKTGTYGWIASMNKVYRRCGTKSYRFYQLRKRVNGMSALGRVG</sequence>
<evidence type="ECO:0000313" key="1">
    <source>
        <dbReference type="EMBL" id="OMP10840.1"/>
    </source>
</evidence>
<proteinExistence type="predicted"/>
<evidence type="ECO:0000313" key="2">
    <source>
        <dbReference type="Proteomes" id="UP000188268"/>
    </source>
</evidence>
<feature type="non-terminal residue" evidence="1">
    <location>
        <position position="1"/>
    </location>
</feature>
<dbReference type="Gramene" id="OMP10840">
    <property type="protein sequence ID" value="OMP10840"/>
    <property type="gene ID" value="CCACVL1_00775"/>
</dbReference>
<reference evidence="1 2" key="1">
    <citation type="submission" date="2013-09" db="EMBL/GenBank/DDBJ databases">
        <title>Corchorus capsularis genome sequencing.</title>
        <authorList>
            <person name="Alam M."/>
            <person name="Haque M.S."/>
            <person name="Islam M.S."/>
            <person name="Emdad E.M."/>
            <person name="Islam M.M."/>
            <person name="Ahmed B."/>
            <person name="Halim A."/>
            <person name="Hossen Q.M.M."/>
            <person name="Hossain M.Z."/>
            <person name="Ahmed R."/>
            <person name="Khan M.M."/>
            <person name="Islam R."/>
            <person name="Rashid M.M."/>
            <person name="Khan S.A."/>
            <person name="Rahman M.S."/>
            <person name="Alam M."/>
        </authorList>
    </citation>
    <scope>NUCLEOTIDE SEQUENCE [LARGE SCALE GENOMIC DNA]</scope>
    <source>
        <strain evidence="2">cv. CVL-1</strain>
        <tissue evidence="1">Whole seedling</tissue>
    </source>
</reference>